<dbReference type="HAMAP" id="MF_01844">
    <property type="entry name" value="NhaA"/>
    <property type="match status" value="1"/>
</dbReference>
<dbReference type="Proteomes" id="UP001157439">
    <property type="component" value="Unassembled WGS sequence"/>
</dbReference>
<evidence type="ECO:0000313" key="9">
    <source>
        <dbReference type="Proteomes" id="UP001157439"/>
    </source>
</evidence>
<keyword evidence="2 7" id="KW-1003">Cell membrane</keyword>
<keyword evidence="4 7" id="KW-1133">Transmembrane helix</keyword>
<comment type="catalytic activity">
    <reaction evidence="7">
        <text>Na(+)(in) + 2 H(+)(out) = Na(+)(out) + 2 H(+)(in)</text>
        <dbReference type="Rhea" id="RHEA:29251"/>
        <dbReference type="ChEBI" id="CHEBI:15378"/>
        <dbReference type="ChEBI" id="CHEBI:29101"/>
    </reaction>
</comment>
<dbReference type="PANTHER" id="PTHR30341">
    <property type="entry name" value="SODIUM ION/PROTON ANTIPORTER NHAA-RELATED"/>
    <property type="match status" value="1"/>
</dbReference>
<feature type="transmembrane region" description="Helical" evidence="7">
    <location>
        <begin position="155"/>
        <end position="174"/>
    </location>
</feature>
<keyword evidence="5 7" id="KW-0472">Membrane</keyword>
<dbReference type="GO" id="GO:0015385">
    <property type="term" value="F:sodium:proton antiporter activity"/>
    <property type="evidence" value="ECO:0007669"/>
    <property type="project" value="UniProtKB-UniRule"/>
</dbReference>
<reference evidence="8 9" key="1">
    <citation type="journal article" date="2014" name="Int. J. Syst. Evol. Microbiol.">
        <title>Complete genome sequence of Corynebacterium casei LMG S-19264T (=DSM 44701T), isolated from a smear-ripened cheese.</title>
        <authorList>
            <consortium name="US DOE Joint Genome Institute (JGI-PGF)"/>
            <person name="Walter F."/>
            <person name="Albersmeier A."/>
            <person name="Kalinowski J."/>
            <person name="Ruckert C."/>
        </authorList>
    </citation>
    <scope>NUCLEOTIDE SEQUENCE [LARGE SCALE GENOMIC DNA]</scope>
    <source>
        <strain evidence="8 9">NBRC 112785</strain>
    </source>
</reference>
<keyword evidence="3 7" id="KW-0812">Transmembrane</keyword>
<organism evidence="8 9">
    <name type="scientific">Paraferrimonas haliotis</name>
    <dbReference type="NCBI Taxonomy" id="2013866"/>
    <lineage>
        <taxon>Bacteria</taxon>
        <taxon>Pseudomonadati</taxon>
        <taxon>Pseudomonadota</taxon>
        <taxon>Gammaproteobacteria</taxon>
        <taxon>Alteromonadales</taxon>
        <taxon>Ferrimonadaceae</taxon>
        <taxon>Paraferrimonas</taxon>
    </lineage>
</organism>
<dbReference type="InterPro" id="IPR023171">
    <property type="entry name" value="Na/H_antiporter_dom_sf"/>
</dbReference>
<dbReference type="EMBL" id="BSPO01000001">
    <property type="protein sequence ID" value="GLS82502.1"/>
    <property type="molecule type" value="Genomic_DNA"/>
</dbReference>
<evidence type="ECO:0000256" key="2">
    <source>
        <dbReference type="ARBA" id="ARBA00022475"/>
    </source>
</evidence>
<dbReference type="Pfam" id="PF06965">
    <property type="entry name" value="Na_H_antiport_1"/>
    <property type="match status" value="1"/>
</dbReference>
<dbReference type="GO" id="GO:0005886">
    <property type="term" value="C:plasma membrane"/>
    <property type="evidence" value="ECO:0007669"/>
    <property type="project" value="UniProtKB-SubCell"/>
</dbReference>
<feature type="transmembrane region" description="Helical" evidence="7">
    <location>
        <begin position="180"/>
        <end position="197"/>
    </location>
</feature>
<evidence type="ECO:0000256" key="1">
    <source>
        <dbReference type="ARBA" id="ARBA00004429"/>
    </source>
</evidence>
<keyword evidence="7" id="KW-0915">Sodium</keyword>
<dbReference type="GO" id="GO:0006885">
    <property type="term" value="P:regulation of pH"/>
    <property type="evidence" value="ECO:0007669"/>
    <property type="project" value="UniProtKB-UniRule"/>
</dbReference>
<name>A0AA37WVS9_9GAMM</name>
<keyword evidence="9" id="KW-1185">Reference proteome</keyword>
<dbReference type="InterPro" id="IPR004670">
    <property type="entry name" value="NhaA"/>
</dbReference>
<feature type="transmembrane region" description="Helical" evidence="7">
    <location>
        <begin position="12"/>
        <end position="30"/>
    </location>
</feature>
<keyword evidence="7" id="KW-0050">Antiport</keyword>
<evidence type="ECO:0000256" key="7">
    <source>
        <dbReference type="HAMAP-Rule" id="MF_01844"/>
    </source>
</evidence>
<sequence length="394" mass="41964">MSRFIRNFLSQESAGGILLMIAVALAMLLANSPLAGLYNGFINTPVQVRIGYLDIDKSALLWINDGLMALFFLLIGLEVKRELMEGALSSPAKAALPTFAAVGGMIFPALFYLYFNYGTETQVGWAIPAATDIAFALGILALLGNRVPVSLKVFLLALAIIDDLGVVIIIALFYTSELSMMSLVIAAIALVALFILNRRNVSSLAPYMLIGLVLWTAVLKSGVHATLAGVALALLIPLQVGEKRPSEKLEHALHPWSTFAILPLFAFANAGVNLGNMSLDALLAPVPMGIAAGLVLGKPVGIMLFSWLSVKLGWAQLPEGLGWKHIAPVSLMCGIGFTMAMFIASLAFQHGGMLYGDMARMGILIGSGIAAIVGYFWLSAVLKEPVEESEQKCA</sequence>
<keyword evidence="7" id="KW-0406">Ion transport</keyword>
<dbReference type="AlphaFoldDB" id="A0AA37WVS9"/>
<dbReference type="NCBIfam" id="NF007112">
    <property type="entry name" value="PRK09561.1"/>
    <property type="match status" value="1"/>
</dbReference>
<proteinExistence type="inferred from homology"/>
<feature type="transmembrane region" description="Helical" evidence="7">
    <location>
        <begin position="209"/>
        <end position="236"/>
    </location>
</feature>
<dbReference type="Gene3D" id="1.20.1530.10">
    <property type="entry name" value="Na+/H+ antiporter like domain"/>
    <property type="match status" value="1"/>
</dbReference>
<dbReference type="PANTHER" id="PTHR30341:SF0">
    <property type="entry name" value="NA(+)_H(+) ANTIPORTER NHAA"/>
    <property type="match status" value="1"/>
</dbReference>
<dbReference type="NCBIfam" id="NF007111">
    <property type="entry name" value="PRK09560.1"/>
    <property type="match status" value="1"/>
</dbReference>
<feature type="transmembrane region" description="Helical" evidence="7">
    <location>
        <begin position="98"/>
        <end position="117"/>
    </location>
</feature>
<keyword evidence="6 7" id="KW-0739">Sodium transport</keyword>
<accession>A0AA37WVS9</accession>
<comment type="subcellular location">
    <subcellularLocation>
        <location evidence="1">Cell inner membrane</location>
        <topology evidence="1">Multi-pass membrane protein</topology>
    </subcellularLocation>
    <subcellularLocation>
        <location evidence="7">Cell membrane</location>
        <topology evidence="7">Multi-pass membrane protein</topology>
    </subcellularLocation>
</comment>
<comment type="function">
    <text evidence="7">Na(+)/H(+) antiporter that extrudes sodium in exchange for external protons.</text>
</comment>
<feature type="transmembrane region" description="Helical" evidence="7">
    <location>
        <begin position="256"/>
        <end position="275"/>
    </location>
</feature>
<feature type="transmembrane region" description="Helical" evidence="7">
    <location>
        <begin position="360"/>
        <end position="378"/>
    </location>
</feature>
<evidence type="ECO:0000256" key="4">
    <source>
        <dbReference type="ARBA" id="ARBA00022989"/>
    </source>
</evidence>
<feature type="transmembrane region" description="Helical" evidence="7">
    <location>
        <begin position="325"/>
        <end position="348"/>
    </location>
</feature>
<evidence type="ECO:0000256" key="5">
    <source>
        <dbReference type="ARBA" id="ARBA00023136"/>
    </source>
</evidence>
<dbReference type="NCBIfam" id="TIGR00773">
    <property type="entry name" value="NhaA"/>
    <property type="match status" value="1"/>
</dbReference>
<feature type="transmembrane region" description="Helical" evidence="7">
    <location>
        <begin position="123"/>
        <end position="143"/>
    </location>
</feature>
<feature type="transmembrane region" description="Helical" evidence="7">
    <location>
        <begin position="282"/>
        <end position="305"/>
    </location>
</feature>
<evidence type="ECO:0000256" key="3">
    <source>
        <dbReference type="ARBA" id="ARBA00022692"/>
    </source>
</evidence>
<gene>
    <name evidence="8" type="primary">nhaA_1</name>
    <name evidence="7" type="synonym">nhaA</name>
    <name evidence="8" type="ORF">GCM10007894_04790</name>
</gene>
<keyword evidence="7" id="KW-0813">Transport</keyword>
<evidence type="ECO:0000313" key="8">
    <source>
        <dbReference type="EMBL" id="GLS82502.1"/>
    </source>
</evidence>
<comment type="similarity">
    <text evidence="7">Belongs to the NhaA Na(+)/H(+) (TC 2.A.33) antiporter family.</text>
</comment>
<dbReference type="RefSeq" id="WP_095498050.1">
    <property type="nucleotide sequence ID" value="NZ_BSPO01000001.1"/>
</dbReference>
<protein>
    <recommendedName>
        <fullName evidence="7">Na(+)/H(+) antiporter NhaA</fullName>
    </recommendedName>
    <alternativeName>
        <fullName evidence="7">Sodium/proton antiporter NhaA</fullName>
    </alternativeName>
</protein>
<evidence type="ECO:0000256" key="6">
    <source>
        <dbReference type="ARBA" id="ARBA00023201"/>
    </source>
</evidence>
<feature type="transmembrane region" description="Helical" evidence="7">
    <location>
        <begin position="59"/>
        <end position="77"/>
    </location>
</feature>
<comment type="caution">
    <text evidence="8">The sequence shown here is derived from an EMBL/GenBank/DDBJ whole genome shotgun (WGS) entry which is preliminary data.</text>
</comment>